<proteinExistence type="inferred from homology"/>
<dbReference type="Pfam" id="PF00437">
    <property type="entry name" value="T2SSE"/>
    <property type="match status" value="1"/>
</dbReference>
<dbReference type="InterPro" id="IPR027417">
    <property type="entry name" value="P-loop_NTPase"/>
</dbReference>
<gene>
    <name evidence="5" type="primary">tadA</name>
    <name evidence="5" type="ORF">J3A84_00645</name>
</gene>
<name>A0A939KEL5_9CLOT</name>
<evidence type="ECO:0000256" key="2">
    <source>
        <dbReference type="ARBA" id="ARBA00022741"/>
    </source>
</evidence>
<dbReference type="PANTHER" id="PTHR30258:SF2">
    <property type="entry name" value="COMG OPERON PROTEIN 1"/>
    <property type="match status" value="1"/>
</dbReference>
<dbReference type="AlphaFoldDB" id="A0A939KEL5"/>
<comment type="caution">
    <text evidence="5">The sequence shown here is derived from an EMBL/GenBank/DDBJ whole genome shotgun (WGS) entry which is preliminary data.</text>
</comment>
<dbReference type="SUPFAM" id="SSF52540">
    <property type="entry name" value="P-loop containing nucleoside triphosphate hydrolases"/>
    <property type="match status" value="1"/>
</dbReference>
<dbReference type="EMBL" id="JAFNJU010000001">
    <property type="protein sequence ID" value="MBO1263547.1"/>
    <property type="molecule type" value="Genomic_DNA"/>
</dbReference>
<sequence length="280" mass="31609">MEEIITEGMEMDASDIHFIPGERCARMLMRKKGELECYGDLENHHYQILLQKAKAMAQMNISEKRMPQDGILKVNGLSIRVSTLRSLKGESLVLRLFTRELIALEKLGLRPEISESLISHVRSQMGIHLISGETGMGKSTTMYALMMKLRDLNQKIISIEDPVEREVDGIIQSQINGVSGFDYEKAIFAALRQDPDYICIGEIRNKETASALIRAALTGHKVISTIHAKRYDSVRQRMTDFGISREYMDLTLSLVMNQRLRNTEGGKVVDATLDISEDFG</sequence>
<accession>A0A939KEL5</accession>
<keyword evidence="6" id="KW-1185">Reference proteome</keyword>
<evidence type="ECO:0000259" key="4">
    <source>
        <dbReference type="Pfam" id="PF00437"/>
    </source>
</evidence>
<dbReference type="GO" id="GO:0005886">
    <property type="term" value="C:plasma membrane"/>
    <property type="evidence" value="ECO:0007669"/>
    <property type="project" value="TreeGrafter"/>
</dbReference>
<evidence type="ECO:0000256" key="1">
    <source>
        <dbReference type="ARBA" id="ARBA00006611"/>
    </source>
</evidence>
<evidence type="ECO:0000313" key="6">
    <source>
        <dbReference type="Proteomes" id="UP000664218"/>
    </source>
</evidence>
<reference evidence="5" key="1">
    <citation type="submission" date="2021-03" db="EMBL/GenBank/DDBJ databases">
        <title>Proteiniclasticum marinus sp. nov., isolated from tidal flat sediment.</title>
        <authorList>
            <person name="Namirimu T."/>
            <person name="Yang J.-A."/>
            <person name="Yang S.-H."/>
            <person name="Kim Y.-J."/>
            <person name="Kwon K.K."/>
        </authorList>
    </citation>
    <scope>NUCLEOTIDE SEQUENCE</scope>
    <source>
        <strain evidence="5">SCR006</strain>
    </source>
</reference>
<dbReference type="GO" id="GO:0016887">
    <property type="term" value="F:ATP hydrolysis activity"/>
    <property type="evidence" value="ECO:0007669"/>
    <property type="project" value="TreeGrafter"/>
</dbReference>
<evidence type="ECO:0000256" key="3">
    <source>
        <dbReference type="ARBA" id="ARBA00022840"/>
    </source>
</evidence>
<dbReference type="InterPro" id="IPR001482">
    <property type="entry name" value="T2SS/T4SS_dom"/>
</dbReference>
<keyword evidence="3" id="KW-0067">ATP-binding</keyword>
<comment type="similarity">
    <text evidence="1">Belongs to the GSP E family.</text>
</comment>
<feature type="domain" description="Bacterial type II secretion system protein E" evidence="4">
    <location>
        <begin position="2"/>
        <end position="261"/>
    </location>
</feature>
<dbReference type="PANTHER" id="PTHR30258">
    <property type="entry name" value="TYPE II SECRETION SYSTEM PROTEIN GSPE-RELATED"/>
    <property type="match status" value="1"/>
</dbReference>
<dbReference type="Gene3D" id="3.30.450.90">
    <property type="match status" value="1"/>
</dbReference>
<protein>
    <submittedName>
        <fullName evidence="5">Flp pilus assembly complex ATPase component TadA</fullName>
    </submittedName>
</protein>
<evidence type="ECO:0000313" key="5">
    <source>
        <dbReference type="EMBL" id="MBO1263547.1"/>
    </source>
</evidence>
<organism evidence="5 6">
    <name type="scientific">Proteiniclasticum aestuarii</name>
    <dbReference type="NCBI Taxonomy" id="2817862"/>
    <lineage>
        <taxon>Bacteria</taxon>
        <taxon>Bacillati</taxon>
        <taxon>Bacillota</taxon>
        <taxon>Clostridia</taxon>
        <taxon>Eubacteriales</taxon>
        <taxon>Clostridiaceae</taxon>
        <taxon>Proteiniclasticum</taxon>
    </lineage>
</organism>
<dbReference type="GO" id="GO:0005524">
    <property type="term" value="F:ATP binding"/>
    <property type="evidence" value="ECO:0007669"/>
    <property type="project" value="UniProtKB-KW"/>
</dbReference>
<dbReference type="RefSeq" id="WP_207598066.1">
    <property type="nucleotide sequence ID" value="NZ_JAFNJU010000001.1"/>
</dbReference>
<keyword evidence="2" id="KW-0547">Nucleotide-binding</keyword>
<dbReference type="Proteomes" id="UP000664218">
    <property type="component" value="Unassembled WGS sequence"/>
</dbReference>
<dbReference type="Gene3D" id="3.40.50.300">
    <property type="entry name" value="P-loop containing nucleotide triphosphate hydrolases"/>
    <property type="match status" value="1"/>
</dbReference>